<evidence type="ECO:0000313" key="1">
    <source>
        <dbReference type="EMBL" id="KGR73627.1"/>
    </source>
</evidence>
<reference evidence="1 2" key="1">
    <citation type="submission" date="2014-02" db="EMBL/GenBank/DDBJ databases">
        <title>Draft genome sequence of Lysinibacillus manganicus DSM 26584T.</title>
        <authorList>
            <person name="Zhang F."/>
            <person name="Wang G."/>
            <person name="Zhang L."/>
        </authorList>
    </citation>
    <scope>NUCLEOTIDE SEQUENCE [LARGE SCALE GENOMIC DNA]</scope>
    <source>
        <strain evidence="1 2">DSM 26584</strain>
    </source>
</reference>
<sequence length="218" mass="24935">MFKKSLKYEELNGGQLELIWRQLEEGINSIEVKIMSGTGYPFKKADDVIRVLNEKLGVNNWKAKVVSEKLTNTSVVIRSELYIFEQKVSEGYGNSDFVKGQESGDLFKSAYKDSIKNACGIMGLDVVPKKRSHSAADSRQVIQESYNPSFQQQNTQQQYNLQQQIYSQQVQYPDTLEFVDAYCQDTGKQLSGKTANFSMKFYGKLLSQEVQKNHQRIK</sequence>
<dbReference type="EMBL" id="JPVN01000041">
    <property type="protein sequence ID" value="KGR73627.1"/>
    <property type="molecule type" value="Genomic_DNA"/>
</dbReference>
<accession>A0A0A3IFJ1</accession>
<dbReference type="OrthoDB" id="9879280at2"/>
<comment type="caution">
    <text evidence="1">The sequence shown here is derived from an EMBL/GenBank/DDBJ whole genome shotgun (WGS) entry which is preliminary data.</text>
</comment>
<organism evidence="1 2">
    <name type="scientific">Ureibacillus manganicus DSM 26584</name>
    <dbReference type="NCBI Taxonomy" id="1384049"/>
    <lineage>
        <taxon>Bacteria</taxon>
        <taxon>Bacillati</taxon>
        <taxon>Bacillota</taxon>
        <taxon>Bacilli</taxon>
        <taxon>Bacillales</taxon>
        <taxon>Caryophanaceae</taxon>
        <taxon>Ureibacillus</taxon>
    </lineage>
</organism>
<protein>
    <submittedName>
        <fullName evidence="1">Uncharacterized protein</fullName>
    </submittedName>
</protein>
<dbReference type="Proteomes" id="UP000030416">
    <property type="component" value="Unassembled WGS sequence"/>
</dbReference>
<name>A0A0A3IFJ1_9BACL</name>
<dbReference type="RefSeq" id="WP_036190197.1">
    <property type="nucleotide sequence ID" value="NZ_AVDA01000041.1"/>
</dbReference>
<evidence type="ECO:0000313" key="2">
    <source>
        <dbReference type="Proteomes" id="UP000030416"/>
    </source>
</evidence>
<keyword evidence="2" id="KW-1185">Reference proteome</keyword>
<gene>
    <name evidence="1" type="ORF">CD29_19210</name>
</gene>
<proteinExistence type="predicted"/>
<dbReference type="AlphaFoldDB" id="A0A0A3IFJ1"/>